<reference evidence="2" key="1">
    <citation type="journal article" date="2020" name="bioRxiv">
        <title>Hybrid origin of Populus tomentosa Carr. identified through genome sequencing and phylogenomic analysis.</title>
        <authorList>
            <person name="An X."/>
            <person name="Gao K."/>
            <person name="Chen Z."/>
            <person name="Li J."/>
            <person name="Yang X."/>
            <person name="Yang X."/>
            <person name="Zhou J."/>
            <person name="Guo T."/>
            <person name="Zhao T."/>
            <person name="Huang S."/>
            <person name="Miao D."/>
            <person name="Khan W.U."/>
            <person name="Rao P."/>
            <person name="Ye M."/>
            <person name="Lei B."/>
            <person name="Liao W."/>
            <person name="Wang J."/>
            <person name="Ji L."/>
            <person name="Li Y."/>
            <person name="Guo B."/>
            <person name="Mustafa N.S."/>
            <person name="Li S."/>
            <person name="Yun Q."/>
            <person name="Keller S.R."/>
            <person name="Mao J."/>
            <person name="Zhang R."/>
            <person name="Strauss S.H."/>
        </authorList>
    </citation>
    <scope>NUCLEOTIDE SEQUENCE</scope>
    <source>
        <strain evidence="2">GM15</strain>
        <tissue evidence="2">Leaf</tissue>
    </source>
</reference>
<dbReference type="Pfam" id="PF14009">
    <property type="entry name" value="PADRE"/>
    <property type="match status" value="1"/>
</dbReference>
<dbReference type="Proteomes" id="UP000886885">
    <property type="component" value="Chromosome 2A"/>
</dbReference>
<sequence>MDLLPQSEGSAVWMTTPGRDIPSLPASTFYNLPPQGQHMAFAPTQASHGTYTNIYHPGQPVTAAAVHPLLQQSQAMGGAVDMLGPAASAYQHLDGGQQQDDATLAGLESVNLENGAGILPIDLYALQDFSGMVGYILVVRGGGSLSAGFGASNLGIGFCLGSLRGVALNEGVYRLFWLGVFRAVVAPCKLCTASDNWDSLVPSAMSQEQYPSHALAKPEVFRRPWNSVVRPEKILTPGQKFLLVPHHAASNDASTDMVSRQNNNDVSSRSFFSESDISTGALLISNGVDHDTSLKSSSTTVSRSNRRNRRPRNPAAWRPSLTVISESKGD</sequence>
<dbReference type="EMBL" id="JAAWWB010000003">
    <property type="protein sequence ID" value="KAG6787197.1"/>
    <property type="molecule type" value="Genomic_DNA"/>
</dbReference>
<gene>
    <name evidence="2" type="ORF">POTOM_008832</name>
</gene>
<dbReference type="InterPro" id="IPR025322">
    <property type="entry name" value="PADRE_dom"/>
</dbReference>
<dbReference type="AlphaFoldDB" id="A0A8X8AI72"/>
<comment type="caution">
    <text evidence="2">The sequence shown here is derived from an EMBL/GenBank/DDBJ whole genome shotgun (WGS) entry which is preliminary data.</text>
</comment>
<dbReference type="PANTHER" id="PTHR46775">
    <property type="entry name" value="FLOCCULATION PROTEIN (DUF1296)"/>
    <property type="match status" value="1"/>
</dbReference>
<feature type="region of interest" description="Disordered" evidence="1">
    <location>
        <begin position="288"/>
        <end position="330"/>
    </location>
</feature>
<evidence type="ECO:0000313" key="3">
    <source>
        <dbReference type="Proteomes" id="UP000886885"/>
    </source>
</evidence>
<keyword evidence="3" id="KW-1185">Reference proteome</keyword>
<dbReference type="OrthoDB" id="851796at2759"/>
<evidence type="ECO:0000256" key="1">
    <source>
        <dbReference type="SAM" id="MobiDB-lite"/>
    </source>
</evidence>
<name>A0A8X8AI72_POPTO</name>
<feature type="compositionally biased region" description="Low complexity" evidence="1">
    <location>
        <begin position="294"/>
        <end position="303"/>
    </location>
</feature>
<protein>
    <submittedName>
        <fullName evidence="2">Uncharacterized protein</fullName>
    </submittedName>
</protein>
<proteinExistence type="predicted"/>
<accession>A0A8X8AI72</accession>
<dbReference type="PANTHER" id="PTHR46775:SF1">
    <property type="entry name" value="FLOCCULATION PROTEIN (DUF1296)"/>
    <property type="match status" value="1"/>
</dbReference>
<dbReference type="GO" id="GO:0051082">
    <property type="term" value="F:unfolded protein binding"/>
    <property type="evidence" value="ECO:0007669"/>
    <property type="project" value="TreeGrafter"/>
</dbReference>
<evidence type="ECO:0000313" key="2">
    <source>
        <dbReference type="EMBL" id="KAG6787197.1"/>
    </source>
</evidence>
<dbReference type="InterPro" id="IPR044277">
    <property type="entry name" value="GIP1"/>
</dbReference>
<organism evidence="2 3">
    <name type="scientific">Populus tomentosa</name>
    <name type="common">Chinese white poplar</name>
    <dbReference type="NCBI Taxonomy" id="118781"/>
    <lineage>
        <taxon>Eukaryota</taxon>
        <taxon>Viridiplantae</taxon>
        <taxon>Streptophyta</taxon>
        <taxon>Embryophyta</taxon>
        <taxon>Tracheophyta</taxon>
        <taxon>Spermatophyta</taxon>
        <taxon>Magnoliopsida</taxon>
        <taxon>eudicotyledons</taxon>
        <taxon>Gunneridae</taxon>
        <taxon>Pentapetalae</taxon>
        <taxon>rosids</taxon>
        <taxon>fabids</taxon>
        <taxon>Malpighiales</taxon>
        <taxon>Salicaceae</taxon>
        <taxon>Saliceae</taxon>
        <taxon>Populus</taxon>
    </lineage>
</organism>